<dbReference type="EMBL" id="JAANQT010009252">
    <property type="protein sequence ID" value="KAG1277900.1"/>
    <property type="molecule type" value="Genomic_DNA"/>
</dbReference>
<sequence length="114" mass="11680">MERVDKAGHHYGPDSKQYADAIVRADQIVGQVLDGLQQRGRASTTTVIVVSDHGMASVADGHVIATESMADPAIARNVSQGQSVGFAPVAEGKPAAALALRSAPAGAAARLRHG</sequence>
<dbReference type="PANTHER" id="PTHR10151">
    <property type="entry name" value="ECTONUCLEOTIDE PYROPHOSPHATASE/PHOSPHODIESTERASE"/>
    <property type="match status" value="1"/>
</dbReference>
<dbReference type="Gene3D" id="3.30.1360.180">
    <property type="match status" value="1"/>
</dbReference>
<keyword evidence="2" id="KW-1185">Reference proteome</keyword>
<dbReference type="GO" id="GO:0016787">
    <property type="term" value="F:hydrolase activity"/>
    <property type="evidence" value="ECO:0007669"/>
    <property type="project" value="UniProtKB-ARBA"/>
</dbReference>
<evidence type="ECO:0000313" key="2">
    <source>
        <dbReference type="Proteomes" id="UP000716291"/>
    </source>
</evidence>
<reference evidence="1" key="1">
    <citation type="journal article" date="2020" name="Microb. Genom.">
        <title>Genetic diversity of clinical and environmental Mucorales isolates obtained from an investigation of mucormycosis cases among solid organ transplant recipients.</title>
        <authorList>
            <person name="Nguyen M.H."/>
            <person name="Kaul D."/>
            <person name="Muto C."/>
            <person name="Cheng S.J."/>
            <person name="Richter R.A."/>
            <person name="Bruno V.M."/>
            <person name="Liu G."/>
            <person name="Beyhan S."/>
            <person name="Sundermann A.J."/>
            <person name="Mounaud S."/>
            <person name="Pasculle A.W."/>
            <person name="Nierman W.C."/>
            <person name="Driscoll E."/>
            <person name="Cumbie R."/>
            <person name="Clancy C.J."/>
            <person name="Dupont C.L."/>
        </authorList>
    </citation>
    <scope>NUCLEOTIDE SEQUENCE</scope>
    <source>
        <strain evidence="1">GL11</strain>
    </source>
</reference>
<dbReference type="Pfam" id="PF01663">
    <property type="entry name" value="Phosphodiest"/>
    <property type="match status" value="1"/>
</dbReference>
<dbReference type="SUPFAM" id="SSF53649">
    <property type="entry name" value="Alkaline phosphatase-like"/>
    <property type="match status" value="1"/>
</dbReference>
<proteinExistence type="predicted"/>
<dbReference type="PANTHER" id="PTHR10151:SF120">
    <property type="entry name" value="BIS(5'-ADENOSYL)-TRIPHOSPHATASE"/>
    <property type="match status" value="1"/>
</dbReference>
<dbReference type="InterPro" id="IPR002591">
    <property type="entry name" value="Phosphodiest/P_Trfase"/>
</dbReference>
<accession>A0A9P6WTJ7</accession>
<name>A0A9P6WTJ7_RHIOR</name>
<dbReference type="AlphaFoldDB" id="A0A9P6WTJ7"/>
<organism evidence="1 2">
    <name type="scientific">Rhizopus oryzae</name>
    <name type="common">Mucormycosis agent</name>
    <name type="synonym">Rhizopus arrhizus var. delemar</name>
    <dbReference type="NCBI Taxonomy" id="64495"/>
    <lineage>
        <taxon>Eukaryota</taxon>
        <taxon>Fungi</taxon>
        <taxon>Fungi incertae sedis</taxon>
        <taxon>Mucoromycota</taxon>
        <taxon>Mucoromycotina</taxon>
        <taxon>Mucoromycetes</taxon>
        <taxon>Mucorales</taxon>
        <taxon>Mucorineae</taxon>
        <taxon>Rhizopodaceae</taxon>
        <taxon>Rhizopus</taxon>
    </lineage>
</organism>
<dbReference type="Proteomes" id="UP000716291">
    <property type="component" value="Unassembled WGS sequence"/>
</dbReference>
<dbReference type="InterPro" id="IPR017850">
    <property type="entry name" value="Alkaline_phosphatase_core_sf"/>
</dbReference>
<protein>
    <submittedName>
        <fullName evidence="1">Uncharacterized protein</fullName>
    </submittedName>
</protein>
<evidence type="ECO:0000313" key="1">
    <source>
        <dbReference type="EMBL" id="KAG1277900.1"/>
    </source>
</evidence>
<dbReference type="Gene3D" id="3.40.720.10">
    <property type="entry name" value="Alkaline Phosphatase, subunit A"/>
    <property type="match status" value="1"/>
</dbReference>
<comment type="caution">
    <text evidence="1">The sequence shown here is derived from an EMBL/GenBank/DDBJ whole genome shotgun (WGS) entry which is preliminary data.</text>
</comment>
<gene>
    <name evidence="1" type="ORF">G6F64_014693</name>
</gene>